<evidence type="ECO:0000313" key="2">
    <source>
        <dbReference type="EMBL" id="MBB3837056.1"/>
    </source>
</evidence>
<dbReference type="EMBL" id="JACIBY010000002">
    <property type="protein sequence ID" value="MBB3837056.1"/>
    <property type="molecule type" value="Genomic_DNA"/>
</dbReference>
<feature type="transmembrane region" description="Helical" evidence="1">
    <location>
        <begin position="85"/>
        <end position="103"/>
    </location>
</feature>
<comment type="caution">
    <text evidence="2">The sequence shown here is derived from an EMBL/GenBank/DDBJ whole genome shotgun (WGS) entry which is preliminary data.</text>
</comment>
<gene>
    <name evidence="2" type="ORF">FHS57_001050</name>
</gene>
<accession>A0A7W5ZJT3</accession>
<feature type="transmembrane region" description="Helical" evidence="1">
    <location>
        <begin position="115"/>
        <end position="135"/>
    </location>
</feature>
<feature type="transmembrane region" description="Helical" evidence="1">
    <location>
        <begin position="155"/>
        <end position="173"/>
    </location>
</feature>
<reference evidence="2 3" key="1">
    <citation type="submission" date="2020-08" db="EMBL/GenBank/DDBJ databases">
        <title>Genomic Encyclopedia of Type Strains, Phase IV (KMG-IV): sequencing the most valuable type-strain genomes for metagenomic binning, comparative biology and taxonomic classification.</title>
        <authorList>
            <person name="Goeker M."/>
        </authorList>
    </citation>
    <scope>NUCLEOTIDE SEQUENCE [LARGE SCALE GENOMIC DNA]</scope>
    <source>
        <strain evidence="2 3">DSM 17976</strain>
    </source>
</reference>
<keyword evidence="1" id="KW-0472">Membrane</keyword>
<dbReference type="Proteomes" id="UP000541352">
    <property type="component" value="Unassembled WGS sequence"/>
</dbReference>
<protein>
    <submittedName>
        <fullName evidence="2">Uncharacterized protein</fullName>
    </submittedName>
</protein>
<keyword evidence="1" id="KW-1133">Transmembrane helix</keyword>
<evidence type="ECO:0000313" key="3">
    <source>
        <dbReference type="Proteomes" id="UP000541352"/>
    </source>
</evidence>
<name>A0A7W5ZJT3_9BACT</name>
<proteinExistence type="predicted"/>
<organism evidence="2 3">
    <name type="scientific">Runella defluvii</name>
    <dbReference type="NCBI Taxonomy" id="370973"/>
    <lineage>
        <taxon>Bacteria</taxon>
        <taxon>Pseudomonadati</taxon>
        <taxon>Bacteroidota</taxon>
        <taxon>Cytophagia</taxon>
        <taxon>Cytophagales</taxon>
        <taxon>Spirosomataceae</taxon>
        <taxon>Runella</taxon>
    </lineage>
</organism>
<dbReference type="AlphaFoldDB" id="A0A7W5ZJT3"/>
<dbReference type="RefSeq" id="WP_183971827.1">
    <property type="nucleotide sequence ID" value="NZ_JACIBY010000002.1"/>
</dbReference>
<feature type="transmembrane region" description="Helical" evidence="1">
    <location>
        <begin position="12"/>
        <end position="32"/>
    </location>
</feature>
<evidence type="ECO:0000256" key="1">
    <source>
        <dbReference type="SAM" id="Phobius"/>
    </source>
</evidence>
<sequence>METLHQFLNRIANLKTFFVLLAAYVVFPGYILKNAEANINQFAGKPIGPIDLTFGLNPSKTLEMVAAYGEQGRAYYAQGEMTMDVIYPIVYTFLFAVILTLLFRNKPYTPFRYVNLLPFLTMLFDFIENVFIVILLYRYPEQSMIVAVLCEIAKLLKWLSLVPVVFAVLYGLFKKIRIPNA</sequence>
<keyword evidence="3" id="KW-1185">Reference proteome</keyword>
<keyword evidence="1" id="KW-0812">Transmembrane</keyword>